<name>A0A8H3F2Q0_9LECA</name>
<feature type="transmembrane region" description="Helical" evidence="1">
    <location>
        <begin position="107"/>
        <end position="131"/>
    </location>
</feature>
<comment type="caution">
    <text evidence="2">The sequence shown here is derived from an EMBL/GenBank/DDBJ whole genome shotgun (WGS) entry which is preliminary data.</text>
</comment>
<reference evidence="2" key="1">
    <citation type="submission" date="2021-03" db="EMBL/GenBank/DDBJ databases">
        <authorList>
            <person name="Tagirdzhanova G."/>
        </authorList>
    </citation>
    <scope>NUCLEOTIDE SEQUENCE</scope>
</reference>
<dbReference type="OrthoDB" id="3800526at2759"/>
<keyword evidence="1" id="KW-1133">Transmembrane helix</keyword>
<dbReference type="Proteomes" id="UP000664169">
    <property type="component" value="Unassembled WGS sequence"/>
</dbReference>
<sequence length="523" mass="58618">MHYMIGEFAPDVPASALECDGVGSCSIGSCQNIATDLSDFDRQMAYYAFEQVANIDHTYKVMYYATVEATSYMSNAHGALVESFSHAGNIAWANFKRHRTESIATSLITSLLLAVTGTAGFLSTFSLPMVLAEMQAIMMMGSRIMSAINSVQFKRGLGAASGSIGLVNNIYLGLNFAIHGWYNEVDVPGKVNGFFEKLFSGITHMKVQQVWKELHRLMEGDLNSNGTSLPDLLKTGAYIEQETGLRARLTDALEKAYFAVAVDALWSLDRTYILDTDLDHFDCTADPRGPPRNRVCLPERPGHVYWIYNIHGGEEGDRGHLKNAKVRSPVGLRKFVERSQDYHNITKEDIVRASLWAQEEHLVNDQGMLINKLPTKWVVNDTHAGGSLAGTFTIPICRNPKGEAISSVWSHKGRNYPCMCGEFSWVRNGGYSPEKDETKAFLEKTGFFASEDWHVFCSLHTKCKKDESVQYQFSPIEGAPNMVDMIQHPYQYCKHPNAHVKVGVFDAMRKILYWRHGHPDRDK</sequence>
<keyword evidence="3" id="KW-1185">Reference proteome</keyword>
<protein>
    <submittedName>
        <fullName evidence="2">Uncharacterized protein</fullName>
    </submittedName>
</protein>
<gene>
    <name evidence="2" type="ORF">GOMPHAMPRED_001174</name>
</gene>
<accession>A0A8H3F2Q0</accession>
<evidence type="ECO:0000313" key="3">
    <source>
        <dbReference type="Proteomes" id="UP000664169"/>
    </source>
</evidence>
<organism evidence="2 3">
    <name type="scientific">Gomphillus americanus</name>
    <dbReference type="NCBI Taxonomy" id="1940652"/>
    <lineage>
        <taxon>Eukaryota</taxon>
        <taxon>Fungi</taxon>
        <taxon>Dikarya</taxon>
        <taxon>Ascomycota</taxon>
        <taxon>Pezizomycotina</taxon>
        <taxon>Lecanoromycetes</taxon>
        <taxon>OSLEUM clade</taxon>
        <taxon>Ostropomycetidae</taxon>
        <taxon>Ostropales</taxon>
        <taxon>Graphidaceae</taxon>
        <taxon>Gomphilloideae</taxon>
        <taxon>Gomphillus</taxon>
    </lineage>
</organism>
<proteinExistence type="predicted"/>
<dbReference type="EMBL" id="CAJPDQ010000011">
    <property type="protein sequence ID" value="CAF9916984.1"/>
    <property type="molecule type" value="Genomic_DNA"/>
</dbReference>
<evidence type="ECO:0000313" key="2">
    <source>
        <dbReference type="EMBL" id="CAF9916984.1"/>
    </source>
</evidence>
<evidence type="ECO:0000256" key="1">
    <source>
        <dbReference type="SAM" id="Phobius"/>
    </source>
</evidence>
<keyword evidence="1" id="KW-0812">Transmembrane</keyword>
<keyword evidence="1" id="KW-0472">Membrane</keyword>
<dbReference type="AlphaFoldDB" id="A0A8H3F2Q0"/>